<reference evidence="2 3" key="1">
    <citation type="journal article" date="2014" name="Am. J. Bot.">
        <title>Genome assembly and annotation for red clover (Trifolium pratense; Fabaceae).</title>
        <authorList>
            <person name="Istvanek J."/>
            <person name="Jaros M."/>
            <person name="Krenek A."/>
            <person name="Repkova J."/>
        </authorList>
    </citation>
    <scope>NUCLEOTIDE SEQUENCE [LARGE SCALE GENOMIC DNA]</scope>
    <source>
        <strain evidence="3">cv. Tatra</strain>
        <tissue evidence="2">Young leaves</tissue>
    </source>
</reference>
<sequence>MLIGWIGLNLMYLVLLGRLVRLLVKDMVMKLSMMLLLDYYLLFFQEVEMGNFVAVAAADADAVDGEDADGGGDDGGGDHLLPP</sequence>
<gene>
    <name evidence="2" type="ORF">L195_g028791</name>
</gene>
<name>A0A2K3L2Y8_TRIPR</name>
<reference evidence="2 3" key="2">
    <citation type="journal article" date="2017" name="Front. Plant Sci.">
        <title>Gene Classification and Mining of Molecular Markers Useful in Red Clover (Trifolium pratense) Breeding.</title>
        <authorList>
            <person name="Istvanek J."/>
            <person name="Dluhosova J."/>
            <person name="Dluhos P."/>
            <person name="Patkova L."/>
            <person name="Nedelnik J."/>
            <person name="Repkova J."/>
        </authorList>
    </citation>
    <scope>NUCLEOTIDE SEQUENCE [LARGE SCALE GENOMIC DNA]</scope>
    <source>
        <strain evidence="3">cv. Tatra</strain>
        <tissue evidence="2">Young leaves</tissue>
    </source>
</reference>
<organism evidence="2 3">
    <name type="scientific">Trifolium pratense</name>
    <name type="common">Red clover</name>
    <dbReference type="NCBI Taxonomy" id="57577"/>
    <lineage>
        <taxon>Eukaryota</taxon>
        <taxon>Viridiplantae</taxon>
        <taxon>Streptophyta</taxon>
        <taxon>Embryophyta</taxon>
        <taxon>Tracheophyta</taxon>
        <taxon>Spermatophyta</taxon>
        <taxon>Magnoliopsida</taxon>
        <taxon>eudicotyledons</taxon>
        <taxon>Gunneridae</taxon>
        <taxon>Pentapetalae</taxon>
        <taxon>rosids</taxon>
        <taxon>fabids</taxon>
        <taxon>Fabales</taxon>
        <taxon>Fabaceae</taxon>
        <taxon>Papilionoideae</taxon>
        <taxon>50 kb inversion clade</taxon>
        <taxon>NPAAA clade</taxon>
        <taxon>Hologalegina</taxon>
        <taxon>IRL clade</taxon>
        <taxon>Trifolieae</taxon>
        <taxon>Trifolium</taxon>
    </lineage>
</organism>
<keyword evidence="1" id="KW-0812">Transmembrane</keyword>
<feature type="transmembrane region" description="Helical" evidence="1">
    <location>
        <begin position="6"/>
        <end position="24"/>
    </location>
</feature>
<keyword evidence="1" id="KW-1133">Transmembrane helix</keyword>
<keyword evidence="1" id="KW-0472">Membrane</keyword>
<dbReference type="EMBL" id="ASHM01025229">
    <property type="protein sequence ID" value="PNX72893.1"/>
    <property type="molecule type" value="Genomic_DNA"/>
</dbReference>
<comment type="caution">
    <text evidence="2">The sequence shown here is derived from an EMBL/GenBank/DDBJ whole genome shotgun (WGS) entry which is preliminary data.</text>
</comment>
<evidence type="ECO:0000313" key="2">
    <source>
        <dbReference type="EMBL" id="PNX72893.1"/>
    </source>
</evidence>
<accession>A0A2K3L2Y8</accession>
<protein>
    <submittedName>
        <fullName evidence="2">Uncharacterized protein</fullName>
    </submittedName>
</protein>
<dbReference type="AlphaFoldDB" id="A0A2K3L2Y8"/>
<proteinExistence type="predicted"/>
<dbReference type="Proteomes" id="UP000236291">
    <property type="component" value="Unassembled WGS sequence"/>
</dbReference>
<evidence type="ECO:0000313" key="3">
    <source>
        <dbReference type="Proteomes" id="UP000236291"/>
    </source>
</evidence>
<evidence type="ECO:0000256" key="1">
    <source>
        <dbReference type="SAM" id="Phobius"/>
    </source>
</evidence>